<dbReference type="PATRIC" id="fig|656366.3.peg.1354"/>
<dbReference type="PANTHER" id="PTHR46268">
    <property type="entry name" value="STRESS RESPONSE PROTEIN NHAX"/>
    <property type="match status" value="1"/>
</dbReference>
<dbReference type="InterPro" id="IPR006015">
    <property type="entry name" value="Universal_stress_UspA"/>
</dbReference>
<evidence type="ECO:0000313" key="3">
    <source>
        <dbReference type="EMBL" id="ALE92040.1"/>
    </source>
</evidence>
<dbReference type="KEGG" id="aaq:AOC05_06335"/>
<dbReference type="OrthoDB" id="6174426at2"/>
<proteinExistence type="inferred from homology"/>
<accession>A0A0M4QXW2</accession>
<evidence type="ECO:0000256" key="1">
    <source>
        <dbReference type="ARBA" id="ARBA00008791"/>
    </source>
</evidence>
<feature type="domain" description="UspA" evidence="2">
    <location>
        <begin position="9"/>
        <end position="142"/>
    </location>
</feature>
<dbReference type="Pfam" id="PF00582">
    <property type="entry name" value="Usp"/>
    <property type="match status" value="1"/>
</dbReference>
<dbReference type="InterPro" id="IPR006016">
    <property type="entry name" value="UspA"/>
</dbReference>
<evidence type="ECO:0000259" key="2">
    <source>
        <dbReference type="Pfam" id="PF00582"/>
    </source>
</evidence>
<dbReference type="CDD" id="cd00293">
    <property type="entry name" value="USP-like"/>
    <property type="match status" value="1"/>
</dbReference>
<dbReference type="AlphaFoldDB" id="A0A0M4QXW2"/>
<evidence type="ECO:0000313" key="4">
    <source>
        <dbReference type="Proteomes" id="UP000062833"/>
    </source>
</evidence>
<sequence length="142" mass="14731">MKDTTNPPRIVVGVDGSESSINALREAASLAKDLNGTVDAIAVWAAPTKRASYEAVGIGHFAEGAQQTIDQALQDAFANERPAHVHARVEQGSAAPILAEASRGARYLVVGRRGHGGLMGLVLGSVSAQSINQAHCPVIVVK</sequence>
<dbReference type="EMBL" id="CP012677">
    <property type="protein sequence ID" value="ALE92040.1"/>
    <property type="molecule type" value="Genomic_DNA"/>
</dbReference>
<protein>
    <recommendedName>
        <fullName evidence="2">UspA domain-containing protein</fullName>
    </recommendedName>
</protein>
<gene>
    <name evidence="3" type="ORF">AOC05_06335</name>
</gene>
<dbReference type="Gene3D" id="3.40.50.620">
    <property type="entry name" value="HUPs"/>
    <property type="match status" value="1"/>
</dbReference>
<reference evidence="4" key="1">
    <citation type="submission" date="2015-09" db="EMBL/GenBank/DDBJ databases">
        <title>Complete genome of Arthrobacter alpinus strain R3.8.</title>
        <authorList>
            <person name="See-Too W.S."/>
            <person name="Chan K.G."/>
        </authorList>
    </citation>
    <scope>NUCLEOTIDE SEQUENCE [LARGE SCALE GENOMIC DNA]</scope>
    <source>
        <strain evidence="4">R3.8</strain>
    </source>
</reference>
<organism evidence="3 4">
    <name type="scientific">Arthrobacter alpinus</name>
    <dbReference type="NCBI Taxonomy" id="656366"/>
    <lineage>
        <taxon>Bacteria</taxon>
        <taxon>Bacillati</taxon>
        <taxon>Actinomycetota</taxon>
        <taxon>Actinomycetes</taxon>
        <taxon>Micrococcales</taxon>
        <taxon>Micrococcaceae</taxon>
        <taxon>Arthrobacter</taxon>
    </lineage>
</organism>
<dbReference type="Proteomes" id="UP000062833">
    <property type="component" value="Chromosome"/>
</dbReference>
<dbReference type="InterPro" id="IPR014729">
    <property type="entry name" value="Rossmann-like_a/b/a_fold"/>
</dbReference>
<comment type="similarity">
    <text evidence="1">Belongs to the universal stress protein A family.</text>
</comment>
<dbReference type="PANTHER" id="PTHR46268:SF6">
    <property type="entry name" value="UNIVERSAL STRESS PROTEIN UP12"/>
    <property type="match status" value="1"/>
</dbReference>
<dbReference type="PRINTS" id="PR01438">
    <property type="entry name" value="UNVRSLSTRESS"/>
</dbReference>
<keyword evidence="4" id="KW-1185">Reference proteome</keyword>
<name>A0A0M4QXW2_9MICC</name>
<dbReference type="RefSeq" id="WP_062006508.1">
    <property type="nucleotide sequence ID" value="NZ_CP012677.1"/>
</dbReference>
<dbReference type="SUPFAM" id="SSF52402">
    <property type="entry name" value="Adenine nucleotide alpha hydrolases-like"/>
    <property type="match status" value="1"/>
</dbReference>